<dbReference type="SUPFAM" id="SSF51445">
    <property type="entry name" value="(Trans)glycosidases"/>
    <property type="match status" value="1"/>
</dbReference>
<evidence type="ECO:0000313" key="10">
    <source>
        <dbReference type="Proteomes" id="UP000295210"/>
    </source>
</evidence>
<feature type="signal peptide" evidence="7">
    <location>
        <begin position="1"/>
        <end position="41"/>
    </location>
</feature>
<feature type="domain" description="F5/8 type C" evidence="8">
    <location>
        <begin position="331"/>
        <end position="467"/>
    </location>
</feature>
<dbReference type="SMART" id="SM00812">
    <property type="entry name" value="Alpha_L_fucos"/>
    <property type="match status" value="1"/>
</dbReference>
<dbReference type="AlphaFoldDB" id="A0A4R1L5U7"/>
<dbReference type="SUPFAM" id="SSF49785">
    <property type="entry name" value="Galactose-binding domain-like"/>
    <property type="match status" value="1"/>
</dbReference>
<dbReference type="Pfam" id="PF01120">
    <property type="entry name" value="Alpha_L_fucos"/>
    <property type="match status" value="1"/>
</dbReference>
<dbReference type="GO" id="GO:0004560">
    <property type="term" value="F:alpha-L-fucosidase activity"/>
    <property type="evidence" value="ECO:0007669"/>
    <property type="project" value="InterPro"/>
</dbReference>
<dbReference type="EMBL" id="SMGK01000002">
    <property type="protein sequence ID" value="TCK73528.1"/>
    <property type="molecule type" value="Genomic_DNA"/>
</dbReference>
<evidence type="ECO:0000256" key="1">
    <source>
        <dbReference type="ARBA" id="ARBA00004071"/>
    </source>
</evidence>
<dbReference type="InterPro" id="IPR057739">
    <property type="entry name" value="Glyco_hydro_29_N"/>
</dbReference>
<name>A0A4R1L5U7_9BACT</name>
<keyword evidence="6" id="KW-0326">Glycosidase</keyword>
<dbReference type="Pfam" id="PF00754">
    <property type="entry name" value="F5_F8_type_C"/>
    <property type="match status" value="1"/>
</dbReference>
<dbReference type="PANTHER" id="PTHR10030:SF37">
    <property type="entry name" value="ALPHA-L-FUCOSIDASE-RELATED"/>
    <property type="match status" value="1"/>
</dbReference>
<dbReference type="InterPro" id="IPR000933">
    <property type="entry name" value="Glyco_hydro_29"/>
</dbReference>
<organism evidence="9 10">
    <name type="scientific">Acidipila rosea</name>
    <dbReference type="NCBI Taxonomy" id="768535"/>
    <lineage>
        <taxon>Bacteria</taxon>
        <taxon>Pseudomonadati</taxon>
        <taxon>Acidobacteriota</taxon>
        <taxon>Terriglobia</taxon>
        <taxon>Terriglobales</taxon>
        <taxon>Acidobacteriaceae</taxon>
        <taxon>Acidipila</taxon>
    </lineage>
</organism>
<evidence type="ECO:0000256" key="6">
    <source>
        <dbReference type="ARBA" id="ARBA00023295"/>
    </source>
</evidence>
<feature type="chain" id="PRO_5020707222" description="alpha-L-fucosidase" evidence="7">
    <location>
        <begin position="42"/>
        <end position="473"/>
    </location>
</feature>
<accession>A0A4R1L5U7</accession>
<evidence type="ECO:0000256" key="2">
    <source>
        <dbReference type="ARBA" id="ARBA00007951"/>
    </source>
</evidence>
<dbReference type="InterPro" id="IPR016286">
    <property type="entry name" value="FUC_metazoa-typ"/>
</dbReference>
<gene>
    <name evidence="9" type="ORF">C7378_1141</name>
</gene>
<evidence type="ECO:0000256" key="7">
    <source>
        <dbReference type="SAM" id="SignalP"/>
    </source>
</evidence>
<dbReference type="EC" id="3.2.1.51" evidence="3"/>
<keyword evidence="5" id="KW-0378">Hydrolase</keyword>
<comment type="similarity">
    <text evidence="2">Belongs to the glycosyl hydrolase 29 family.</text>
</comment>
<dbReference type="PROSITE" id="PS50022">
    <property type="entry name" value="FA58C_3"/>
    <property type="match status" value="1"/>
</dbReference>
<dbReference type="InterPro" id="IPR000421">
    <property type="entry name" value="FA58C"/>
</dbReference>
<evidence type="ECO:0000313" key="9">
    <source>
        <dbReference type="EMBL" id="TCK73528.1"/>
    </source>
</evidence>
<protein>
    <recommendedName>
        <fullName evidence="3">alpha-L-fucosidase</fullName>
        <ecNumber evidence="3">3.2.1.51</ecNumber>
    </recommendedName>
</protein>
<dbReference type="Gene3D" id="2.60.120.260">
    <property type="entry name" value="Galactose-binding domain-like"/>
    <property type="match status" value="1"/>
</dbReference>
<comment type="function">
    <text evidence="1">Alpha-L-fucosidase is responsible for hydrolyzing the alpha-1,6-linked fucose joined to the reducing-end N-acetylglucosamine of the carbohydrate moieties of glycoproteins.</text>
</comment>
<evidence type="ECO:0000256" key="5">
    <source>
        <dbReference type="ARBA" id="ARBA00022801"/>
    </source>
</evidence>
<dbReference type="InterPro" id="IPR017853">
    <property type="entry name" value="GH"/>
</dbReference>
<keyword evidence="10" id="KW-1185">Reference proteome</keyword>
<dbReference type="InterPro" id="IPR008979">
    <property type="entry name" value="Galactose-bd-like_sf"/>
</dbReference>
<proteinExistence type="inferred from homology"/>
<evidence type="ECO:0000259" key="8">
    <source>
        <dbReference type="PROSITE" id="PS50022"/>
    </source>
</evidence>
<dbReference type="GO" id="GO:0005764">
    <property type="term" value="C:lysosome"/>
    <property type="evidence" value="ECO:0007669"/>
    <property type="project" value="TreeGrafter"/>
</dbReference>
<dbReference type="PRINTS" id="PR00741">
    <property type="entry name" value="GLHYDRLASE29"/>
</dbReference>
<dbReference type="GO" id="GO:0016139">
    <property type="term" value="P:glycoside catabolic process"/>
    <property type="evidence" value="ECO:0007669"/>
    <property type="project" value="TreeGrafter"/>
</dbReference>
<dbReference type="Proteomes" id="UP000295210">
    <property type="component" value="Unassembled WGS sequence"/>
</dbReference>
<dbReference type="PANTHER" id="PTHR10030">
    <property type="entry name" value="ALPHA-L-FUCOSIDASE"/>
    <property type="match status" value="1"/>
</dbReference>
<dbReference type="GO" id="GO:0006004">
    <property type="term" value="P:fucose metabolic process"/>
    <property type="evidence" value="ECO:0007669"/>
    <property type="project" value="InterPro"/>
</dbReference>
<evidence type="ECO:0000256" key="4">
    <source>
        <dbReference type="ARBA" id="ARBA00022729"/>
    </source>
</evidence>
<sequence>MFLLPAEFYCNFFFGDRMMTIKSTCAALVLALSALAANAGAQTVNAVDVKPSPQQVAWQDLEIGVIIHFSTNTFLNREWGDGTADPKVFNPCCVDTDQWMKAVKAAGVRYAVLVAKHHDGFTLWPSAQTNYGVKSSPWMNGKGDLVRMASDSARANGLKFGVYLSPWDRHDPRYKDPAAYDKYYLAQLTELASNYGNLTEFWLDGAGSGGRTYDFEKIIQTLRTYQPNTMVFADVDLFKYADLRWVGTESGYVPFENWNVVDRAGYLRWRPIEADTPLRAYHWFWHPNDEASLKSVKELVDTYNASVGRGGQLMLGVAPDKDGRLPAVDVARLKEFGDAIRALYSHNLVVEDHAHVAPAYAAAVDNDPDTFWSAPAGSHSAVLEVDFPRPVTFDRTLTMEWLNDGQHIEKYAVEVYTQGHWKRIVEAEAIGHKKIDIFKPVTAQRVRLNLLSTTTEAHIREFQLYNDSDVKLP</sequence>
<comment type="caution">
    <text evidence="9">The sequence shown here is derived from an EMBL/GenBank/DDBJ whole genome shotgun (WGS) entry which is preliminary data.</text>
</comment>
<reference evidence="9 10" key="1">
    <citation type="submission" date="2019-03" db="EMBL/GenBank/DDBJ databases">
        <title>Genomic Encyclopedia of Type Strains, Phase IV (KMG-IV): sequencing the most valuable type-strain genomes for metagenomic binning, comparative biology and taxonomic classification.</title>
        <authorList>
            <person name="Goeker M."/>
        </authorList>
    </citation>
    <scope>NUCLEOTIDE SEQUENCE [LARGE SCALE GENOMIC DNA]</scope>
    <source>
        <strain evidence="9 10">DSM 103428</strain>
    </source>
</reference>
<keyword evidence="4 7" id="KW-0732">Signal</keyword>
<evidence type="ECO:0000256" key="3">
    <source>
        <dbReference type="ARBA" id="ARBA00012662"/>
    </source>
</evidence>
<dbReference type="Gene3D" id="3.20.20.80">
    <property type="entry name" value="Glycosidases"/>
    <property type="match status" value="1"/>
</dbReference>